<feature type="domain" description="Protein kinase" evidence="8">
    <location>
        <begin position="46"/>
        <end position="331"/>
    </location>
</feature>
<evidence type="ECO:0000256" key="4">
    <source>
        <dbReference type="ARBA" id="ARBA00022777"/>
    </source>
</evidence>
<dbReference type="Pfam" id="PF07714">
    <property type="entry name" value="PK_Tyr_Ser-Thr"/>
    <property type="match status" value="1"/>
</dbReference>
<reference evidence="9" key="1">
    <citation type="journal article" date="2020" name="bioRxiv">
        <title>Hybrid origin of Populus tomentosa Carr. identified through genome sequencing and phylogenomic analysis.</title>
        <authorList>
            <person name="An X."/>
            <person name="Gao K."/>
            <person name="Chen Z."/>
            <person name="Li J."/>
            <person name="Yang X."/>
            <person name="Yang X."/>
            <person name="Zhou J."/>
            <person name="Guo T."/>
            <person name="Zhao T."/>
            <person name="Huang S."/>
            <person name="Miao D."/>
            <person name="Khan W.U."/>
            <person name="Rao P."/>
            <person name="Ye M."/>
            <person name="Lei B."/>
            <person name="Liao W."/>
            <person name="Wang J."/>
            <person name="Ji L."/>
            <person name="Li Y."/>
            <person name="Guo B."/>
            <person name="Mustafa N.S."/>
            <person name="Li S."/>
            <person name="Yun Q."/>
            <person name="Keller S.R."/>
            <person name="Mao J."/>
            <person name="Zhang R."/>
            <person name="Strauss S.H."/>
        </authorList>
    </citation>
    <scope>NUCLEOTIDE SEQUENCE</scope>
    <source>
        <strain evidence="9">GM15</strain>
        <tissue evidence="9">Leaf</tissue>
    </source>
</reference>
<gene>
    <name evidence="9" type="ORF">POTOM_040076</name>
</gene>
<evidence type="ECO:0000256" key="5">
    <source>
        <dbReference type="ARBA" id="ARBA00022840"/>
    </source>
</evidence>
<sequence>MSCFSFLYGRRIDSPQQFGVVEEDLSHVHNVKCYSYKELRNATEDFSTANKIGEGGFGFVYKGRLKHGEIAAIKVLSAESRQGVPEFLAEIKTMSEIEHENLVKLYGCCVEGNHRILVYNYLENNSLAQTLLGIYSLSGGGHSHINIQFSWRTRTSICIGVARGLAFLHDEVKPCIVHRDIKASNILLDKDLTPKISDFGLAKLIPDHVTHVSTRVAGTLGYLAAEYAIRGQLTRKADLYSFGVLLVEIVCGRNNTNTRLPVAEQYLLERAWDLYERRELVALVDTALDGDFDAEEACRFLKIGLLCTQDNPKLRPSMSTVVKMLTGQRDLDESKIMKPGLISDFMDLKVRAPSNTKASATTSFNAFSGSEMQDSSILSSENSSSTATTTALTAFYGQSI</sequence>
<dbReference type="InterPro" id="IPR052059">
    <property type="entry name" value="CR_Ser/Thr_kinase"/>
</dbReference>
<dbReference type="SMART" id="SM00220">
    <property type="entry name" value="S_TKc"/>
    <property type="match status" value="1"/>
</dbReference>
<dbReference type="InterPro" id="IPR001245">
    <property type="entry name" value="Ser-Thr/Tyr_kinase_cat_dom"/>
</dbReference>
<keyword evidence="1 7" id="KW-0723">Serine/threonine-protein kinase</keyword>
<keyword evidence="2" id="KW-0808">Transferase</keyword>
<keyword evidence="10" id="KW-1185">Reference proteome</keyword>
<keyword evidence="3 6" id="KW-0547">Nucleotide-binding</keyword>
<feature type="binding site" evidence="6">
    <location>
        <position position="74"/>
    </location>
    <ligand>
        <name>ATP</name>
        <dbReference type="ChEBI" id="CHEBI:30616"/>
    </ligand>
</feature>
<dbReference type="OrthoDB" id="4062651at2759"/>
<evidence type="ECO:0000313" key="10">
    <source>
        <dbReference type="Proteomes" id="UP000886885"/>
    </source>
</evidence>
<keyword evidence="5 6" id="KW-0067">ATP-binding</keyword>
<dbReference type="FunFam" id="1.10.510.10:FF:000368">
    <property type="entry name" value="cold-responsive protein kinase 1"/>
    <property type="match status" value="1"/>
</dbReference>
<dbReference type="GO" id="GO:0004674">
    <property type="term" value="F:protein serine/threonine kinase activity"/>
    <property type="evidence" value="ECO:0007669"/>
    <property type="project" value="UniProtKB-KW"/>
</dbReference>
<evidence type="ECO:0000313" key="9">
    <source>
        <dbReference type="EMBL" id="KAG6756641.1"/>
    </source>
</evidence>
<dbReference type="FunFam" id="3.30.200.20:FF:000225">
    <property type="entry name" value="cold-responsive protein kinase 1"/>
    <property type="match status" value="1"/>
</dbReference>
<dbReference type="InterPro" id="IPR000719">
    <property type="entry name" value="Prot_kinase_dom"/>
</dbReference>
<evidence type="ECO:0000256" key="6">
    <source>
        <dbReference type="PROSITE-ProRule" id="PRU10141"/>
    </source>
</evidence>
<evidence type="ECO:0000256" key="2">
    <source>
        <dbReference type="ARBA" id="ARBA00022679"/>
    </source>
</evidence>
<keyword evidence="4" id="KW-0418">Kinase</keyword>
<protein>
    <recommendedName>
        <fullName evidence="8">Protein kinase domain-containing protein</fullName>
    </recommendedName>
</protein>
<dbReference type="EMBL" id="JAAWWB010000021">
    <property type="protein sequence ID" value="KAG6756641.1"/>
    <property type="molecule type" value="Genomic_DNA"/>
</dbReference>
<dbReference type="InterPro" id="IPR017441">
    <property type="entry name" value="Protein_kinase_ATP_BS"/>
</dbReference>
<dbReference type="CDD" id="cd14066">
    <property type="entry name" value="STKc_IRAK"/>
    <property type="match status" value="1"/>
</dbReference>
<dbReference type="PANTHER" id="PTHR47973">
    <property type="entry name" value="CYSTEINE-RICH RECEPTOR-LIKE PROTEIN KINASE 3"/>
    <property type="match status" value="1"/>
</dbReference>
<dbReference type="Proteomes" id="UP000886885">
    <property type="component" value="Chromosome 11A"/>
</dbReference>
<comment type="similarity">
    <text evidence="7">Belongs to the protein kinase superfamily.</text>
</comment>
<dbReference type="AlphaFoldDB" id="A0A8X7YT84"/>
<comment type="caution">
    <text evidence="9">The sequence shown here is derived from an EMBL/GenBank/DDBJ whole genome shotgun (WGS) entry which is preliminary data.</text>
</comment>
<dbReference type="InterPro" id="IPR008271">
    <property type="entry name" value="Ser/Thr_kinase_AS"/>
</dbReference>
<accession>A0A8X7YT84</accession>
<name>A0A8X7YT84_POPTO</name>
<proteinExistence type="inferred from homology"/>
<dbReference type="PROSITE" id="PS00107">
    <property type="entry name" value="PROTEIN_KINASE_ATP"/>
    <property type="match status" value="1"/>
</dbReference>
<dbReference type="PROSITE" id="PS00108">
    <property type="entry name" value="PROTEIN_KINASE_ST"/>
    <property type="match status" value="1"/>
</dbReference>
<dbReference type="PROSITE" id="PS50011">
    <property type="entry name" value="PROTEIN_KINASE_DOM"/>
    <property type="match status" value="1"/>
</dbReference>
<evidence type="ECO:0000259" key="8">
    <source>
        <dbReference type="PROSITE" id="PS50011"/>
    </source>
</evidence>
<evidence type="ECO:0000256" key="3">
    <source>
        <dbReference type="ARBA" id="ARBA00022741"/>
    </source>
</evidence>
<evidence type="ECO:0000256" key="1">
    <source>
        <dbReference type="ARBA" id="ARBA00022527"/>
    </source>
</evidence>
<evidence type="ECO:0000256" key="7">
    <source>
        <dbReference type="RuleBase" id="RU000304"/>
    </source>
</evidence>
<organism evidence="9 10">
    <name type="scientific">Populus tomentosa</name>
    <name type="common">Chinese white poplar</name>
    <dbReference type="NCBI Taxonomy" id="118781"/>
    <lineage>
        <taxon>Eukaryota</taxon>
        <taxon>Viridiplantae</taxon>
        <taxon>Streptophyta</taxon>
        <taxon>Embryophyta</taxon>
        <taxon>Tracheophyta</taxon>
        <taxon>Spermatophyta</taxon>
        <taxon>Magnoliopsida</taxon>
        <taxon>eudicotyledons</taxon>
        <taxon>Gunneridae</taxon>
        <taxon>Pentapetalae</taxon>
        <taxon>rosids</taxon>
        <taxon>fabids</taxon>
        <taxon>Malpighiales</taxon>
        <taxon>Salicaceae</taxon>
        <taxon>Saliceae</taxon>
        <taxon>Populus</taxon>
    </lineage>
</organism>
<dbReference type="GO" id="GO:0005524">
    <property type="term" value="F:ATP binding"/>
    <property type="evidence" value="ECO:0007669"/>
    <property type="project" value="UniProtKB-UniRule"/>
</dbReference>